<dbReference type="EMBL" id="VTPS01000001">
    <property type="protein sequence ID" value="TZE83412.1"/>
    <property type="molecule type" value="Genomic_DNA"/>
</dbReference>
<dbReference type="InterPro" id="IPR007395">
    <property type="entry name" value="Zn_peptidase_2"/>
</dbReference>
<keyword evidence="1" id="KW-1133">Transmembrane helix</keyword>
<name>A0A5D8QFV9_9THEO</name>
<dbReference type="Pfam" id="PF04298">
    <property type="entry name" value="Zn_peptidase_2"/>
    <property type="match status" value="1"/>
</dbReference>
<feature type="transmembrane region" description="Helical" evidence="1">
    <location>
        <begin position="133"/>
        <end position="162"/>
    </location>
</feature>
<proteinExistence type="predicted"/>
<organism evidence="2 3">
    <name type="scientific">Calorimonas adulescens</name>
    <dbReference type="NCBI Taxonomy" id="2606906"/>
    <lineage>
        <taxon>Bacteria</taxon>
        <taxon>Bacillati</taxon>
        <taxon>Bacillota</taxon>
        <taxon>Clostridia</taxon>
        <taxon>Thermoanaerobacterales</taxon>
        <taxon>Thermoanaerobacteraceae</taxon>
        <taxon>Calorimonas</taxon>
    </lineage>
</organism>
<feature type="transmembrane region" description="Helical" evidence="1">
    <location>
        <begin position="200"/>
        <end position="219"/>
    </location>
</feature>
<evidence type="ECO:0000313" key="2">
    <source>
        <dbReference type="EMBL" id="TZE83412.1"/>
    </source>
</evidence>
<gene>
    <name evidence="2" type="ORF">FWJ32_00560</name>
</gene>
<evidence type="ECO:0000313" key="3">
    <source>
        <dbReference type="Proteomes" id="UP000322976"/>
    </source>
</evidence>
<protein>
    <submittedName>
        <fullName evidence="2">Zinc metallopeptidase</fullName>
    </submittedName>
</protein>
<dbReference type="PANTHER" id="PTHR36434:SF1">
    <property type="entry name" value="MEMBRANE PROTEASE YUGP-RELATED"/>
    <property type="match status" value="1"/>
</dbReference>
<dbReference type="PANTHER" id="PTHR36434">
    <property type="entry name" value="MEMBRANE PROTEASE YUGP-RELATED"/>
    <property type="match status" value="1"/>
</dbReference>
<comment type="caution">
    <text evidence="2">The sequence shown here is derived from an EMBL/GenBank/DDBJ whole genome shotgun (WGS) entry which is preliminary data.</text>
</comment>
<sequence length="225" mass="24726">MIFDSTFIILIPAMILAIYAQGKVQSTFNKYLKYRNAHGYTGADVARRLLDMNGLYDVPIEVIGGTLTDHYDPSTKVMRLSRDVYSGTSVAAIGVAAHETGHAIQHKEGYIPLTVRNLIVPVANFGSNLAWPLFLIGLIMGIPSLLDFGIILFSAVVIFQIITLPVEFNASNRAIRLLSSENILTDAEIKPAREVLNAAALTYLAATLTAILQLIRLIVLREERD</sequence>
<keyword evidence="3" id="KW-1185">Reference proteome</keyword>
<evidence type="ECO:0000256" key="1">
    <source>
        <dbReference type="SAM" id="Phobius"/>
    </source>
</evidence>
<dbReference type="Proteomes" id="UP000322976">
    <property type="component" value="Unassembled WGS sequence"/>
</dbReference>
<keyword evidence="1" id="KW-0472">Membrane</keyword>
<dbReference type="AlphaFoldDB" id="A0A5D8QFV9"/>
<feature type="transmembrane region" description="Helical" evidence="1">
    <location>
        <begin position="6"/>
        <end position="24"/>
    </location>
</feature>
<accession>A0A5D8QFV9</accession>
<dbReference type="RefSeq" id="WP_149544030.1">
    <property type="nucleotide sequence ID" value="NZ_VTPS01000001.1"/>
</dbReference>
<reference evidence="2 3" key="1">
    <citation type="submission" date="2019-08" db="EMBL/GenBank/DDBJ databases">
        <title>Calorimonas adulescens gen. nov., sp. nov., an anaerobic thermophilic bacterium from Sakhalin hot spring.</title>
        <authorList>
            <person name="Khomyakova M.A."/>
            <person name="Merkel A.Y."/>
            <person name="Novikov A."/>
            <person name="Bonch-Osmolovskaya E.A."/>
            <person name="Slobodkin A.I."/>
        </authorList>
    </citation>
    <scope>NUCLEOTIDE SEQUENCE [LARGE SCALE GENOMIC DNA]</scope>
    <source>
        <strain evidence="2 3">A05MB</strain>
    </source>
</reference>
<keyword evidence="1" id="KW-0812">Transmembrane</keyword>